<comment type="caution">
    <text evidence="2">The sequence shown here is derived from an EMBL/GenBank/DDBJ whole genome shotgun (WGS) entry which is preliminary data.</text>
</comment>
<keyword evidence="3" id="KW-1185">Reference proteome</keyword>
<evidence type="ECO:0000313" key="2">
    <source>
        <dbReference type="EMBL" id="MFD2204143.1"/>
    </source>
</evidence>
<feature type="domain" description="Nucleotide modification associated" evidence="1">
    <location>
        <begin position="2"/>
        <end position="261"/>
    </location>
</feature>
<proteinExistence type="predicted"/>
<name>A0ABW5BDW6_9PROT</name>
<evidence type="ECO:0000259" key="1">
    <source>
        <dbReference type="Pfam" id="PF18754"/>
    </source>
</evidence>
<reference evidence="3" key="1">
    <citation type="journal article" date="2019" name="Int. J. Syst. Evol. Microbiol.">
        <title>The Global Catalogue of Microorganisms (GCM) 10K type strain sequencing project: providing services to taxonomists for standard genome sequencing and annotation.</title>
        <authorList>
            <consortium name="The Broad Institute Genomics Platform"/>
            <consortium name="The Broad Institute Genome Sequencing Center for Infectious Disease"/>
            <person name="Wu L."/>
            <person name="Ma J."/>
        </authorList>
    </citation>
    <scope>NUCLEOTIDE SEQUENCE [LARGE SCALE GENOMIC DNA]</scope>
    <source>
        <strain evidence="3">CGMCC 4.7192</strain>
    </source>
</reference>
<dbReference type="Pfam" id="PF18754">
    <property type="entry name" value="Nmad3"/>
    <property type="match status" value="1"/>
</dbReference>
<dbReference type="RefSeq" id="WP_380247419.1">
    <property type="nucleotide sequence ID" value="NZ_JBHUII010000001.1"/>
</dbReference>
<gene>
    <name evidence="2" type="ORF">ACFSKO_00880</name>
</gene>
<organism evidence="2 3">
    <name type="scientific">Kiloniella antarctica</name>
    <dbReference type="NCBI Taxonomy" id="1550907"/>
    <lineage>
        <taxon>Bacteria</taxon>
        <taxon>Pseudomonadati</taxon>
        <taxon>Pseudomonadota</taxon>
        <taxon>Alphaproteobacteria</taxon>
        <taxon>Rhodospirillales</taxon>
        <taxon>Kiloniellaceae</taxon>
        <taxon>Kiloniella</taxon>
    </lineage>
</organism>
<accession>A0ABW5BDW6</accession>
<dbReference type="InterPro" id="IPR041135">
    <property type="entry name" value="Nmad3"/>
</dbReference>
<sequence length="281" mass="31599">MRIILSRKGFDSQYGGGPSPILPDGRIYSLPIPHHAGPNRFTELASPFGNLGNVIHQLNPKLAHAKDFTHLDPDLYPPSLSRHESWRPCFGQYGAAQQHLSNQGVCAGDLFLFFGWFRCVGENFKPLAKQPDLHVIFGWLQVDQIITVGENIREAAQTYPEFADHPHLKASFGSNNTLYTSSEKLKLQNHDTDILGGGIFSNITSTRVLTAEKSTRSIWQLPKWFAHPSPALSYHLKNEKWVKSGTGWKLKSAPKGQEFVINTKGRTRLANSWLQQLFQDQ</sequence>
<protein>
    <recommendedName>
        <fullName evidence="1">Nucleotide modification associated domain-containing protein</fullName>
    </recommendedName>
</protein>
<dbReference type="EMBL" id="JBHUII010000001">
    <property type="protein sequence ID" value="MFD2204143.1"/>
    <property type="molecule type" value="Genomic_DNA"/>
</dbReference>
<dbReference type="Proteomes" id="UP001597294">
    <property type="component" value="Unassembled WGS sequence"/>
</dbReference>
<evidence type="ECO:0000313" key="3">
    <source>
        <dbReference type="Proteomes" id="UP001597294"/>
    </source>
</evidence>